<feature type="coiled-coil region" evidence="2">
    <location>
        <begin position="96"/>
        <end position="130"/>
    </location>
</feature>
<dbReference type="InterPro" id="IPR010090">
    <property type="entry name" value="Phage_tape_meas"/>
</dbReference>
<dbReference type="EMBL" id="JANUXW010000007">
    <property type="protein sequence ID" value="MCS4534239.1"/>
    <property type="molecule type" value="Genomic_DNA"/>
</dbReference>
<gene>
    <name evidence="5" type="ORF">NXS09_08000</name>
</gene>
<dbReference type="PANTHER" id="PTHR37813">
    <property type="entry name" value="FELS-2 PROPHAGE PROTEIN"/>
    <property type="match status" value="1"/>
</dbReference>
<accession>A0ABT2FES8</accession>
<evidence type="ECO:0000256" key="1">
    <source>
        <dbReference type="ARBA" id="ARBA00022612"/>
    </source>
</evidence>
<sequence length="1415" mass="149035">MASAEIQAGIRITADVDGAEQIKTLAGEIQAAGLDTAKLSTEAAKLNETFAKTSHQQALIEQYKALDKELEETGLSIKAADTLLNGLYENMKNGGTTEQKEAVAKLRLEMDKLAKQETELTEKVRDSRNAMTAAGVSVKNLAADEQRLAAKASAAAVKMDKLATEAHELKAIADARIQLGLDADDKARQEIEKTKQAYETLKNSGTLSHAELARAAELQRDKVNKIERSLKDLRPTLADVANELQGVVTKAGGLAYVAREAIKFESAMAGVKKVVDGTPEEYGALADSLRDMGAELGISASAMADLAAQGGQLGISLDNLPQFTEIASKMAVAFGLTAQEAGEAAATIANVFQLPIAEVEKLGDAINVLGNNTAAKEKDIVAAMARIGGNANQFGLAAEQAAALADAFIALGKPPEVAATAINALLQKLQTAQSQGKDFQTALNQIGLSADDMAANIAANPQNALSDFLGKLQQLDKQSRALALADLFGAEYSDDIALLVGSLGEYEKALGLVADKSQTLGAMQAEVGNALGTTQKQIDKAKVTIENAASSIGDALLPVIAGVASGVSGVVGSISDLATEFPALTQMAALFAAGKVAINAYETAVRLTGSNVQASFFKQERSVTSLKVAIQQTAAAARELGVNMKAAAISGTGNMTKAAAAVKTLAGSLKTAAIDAAALFSSFELGKGVGEALYNNVEIVRNLGDGLAAVIAMADSLWDTGSLDKYTQHFRYQSQIEREDAERKAKQAKLEAERAEANAKAAAEESARIAAMQQQYRYLKAEYDAVAASMRTLQSEGLENSGIYAQLALQADGYRAEMEKLNTELNKAGADFKFDTGAVFEAKNALKDLGLTAEQVSSGISEEAAKGLAAFDKAAVQFGYNSEQMARIFQAALSKMDSPEAVDALRKRLEDVGKQAGLTADEIAQIGEKAPDAAAKVAEAFAKIGVDMDEATTGISSKAKEAFADWAEASTAAKDAGIENARLIRNGFEQMMGKLQSRAEFDAFRAQLQKSGDAAALTKEQIQRLNDAAKDGAAGAKTAYDAMAQSIKAAADTADLSRMAAEAKAAFEIGTITAAQYDQVLAQVKQRTAELEAQSAKTGNTAANAHNKAAAAANNHARAAQSAGQTSKELADGMDKVGSASESAARKVNVLHQGISSTHGVVKLTNEEFERYSTLLNDLTEQGSFFLRSGWRAYSDQFLDAIKGANSAQEELNAAISSGTVNVNHLTRATTAAAAATGKLDSTSLANLRNSIEAARQKLVQLKDDAKDARLSIEAELAAINGDEEAGYALQQQRKLADLRAKQQAAAKNGQGDVANEWERALRAQETLYARQKEQRQRQKAEDEQRQRELAANNRNGGGLNLGDLSNLKLEGLSVAADGLARQFQAALNARDEKVVEAAGNVLMQNLSDGLKRMT</sequence>
<feature type="compositionally biased region" description="Low complexity" evidence="3">
    <location>
        <begin position="1105"/>
        <end position="1120"/>
    </location>
</feature>
<evidence type="ECO:0000256" key="2">
    <source>
        <dbReference type="SAM" id="Coils"/>
    </source>
</evidence>
<comment type="caution">
    <text evidence="5">The sequence shown here is derived from an EMBL/GenBank/DDBJ whole genome shotgun (WGS) entry which is preliminary data.</text>
</comment>
<feature type="compositionally biased region" description="Basic and acidic residues" evidence="3">
    <location>
        <begin position="1331"/>
        <end position="1349"/>
    </location>
</feature>
<keyword evidence="6" id="KW-1185">Reference proteome</keyword>
<feature type="coiled-coil region" evidence="2">
    <location>
        <begin position="731"/>
        <end position="831"/>
    </location>
</feature>
<dbReference type="NCBIfam" id="TIGR01760">
    <property type="entry name" value="tape_meas_TP901"/>
    <property type="match status" value="1"/>
</dbReference>
<evidence type="ECO:0000259" key="4">
    <source>
        <dbReference type="Pfam" id="PF10145"/>
    </source>
</evidence>
<feature type="region of interest" description="Disordered" evidence="3">
    <location>
        <begin position="1331"/>
        <end position="1358"/>
    </location>
</feature>
<keyword evidence="2" id="KW-0175">Coiled coil</keyword>
<evidence type="ECO:0000256" key="3">
    <source>
        <dbReference type="SAM" id="MobiDB-lite"/>
    </source>
</evidence>
<feature type="coiled-coil region" evidence="2">
    <location>
        <begin position="1245"/>
        <end position="1272"/>
    </location>
</feature>
<feature type="region of interest" description="Disordered" evidence="3">
    <location>
        <begin position="1105"/>
        <end position="1138"/>
    </location>
</feature>
<keyword evidence="1" id="KW-1188">Viral release from host cell</keyword>
<dbReference type="Proteomes" id="UP001166947">
    <property type="component" value="Unassembled WGS sequence"/>
</dbReference>
<dbReference type="Pfam" id="PF10145">
    <property type="entry name" value="PhageMin_Tail"/>
    <property type="match status" value="1"/>
</dbReference>
<reference evidence="5" key="1">
    <citation type="submission" date="2022-08" db="EMBL/GenBank/DDBJ databases">
        <authorList>
            <person name="Volokhov D.V."/>
            <person name="Furtak V.A."/>
            <person name="Zagorodnyaya T.A."/>
        </authorList>
    </citation>
    <scope>NUCLEOTIDE SEQUENCE</scope>
    <source>
        <strain evidence="5">CSL10203-ORH2</strain>
    </source>
</reference>
<name>A0ABT2FES8_9NEIS</name>
<organism evidence="5 6">
    <name type="scientific">Neisseria montereyensis</name>
    <dbReference type="NCBI Taxonomy" id="2973938"/>
    <lineage>
        <taxon>Bacteria</taxon>
        <taxon>Pseudomonadati</taxon>
        <taxon>Pseudomonadota</taxon>
        <taxon>Betaproteobacteria</taxon>
        <taxon>Neisseriales</taxon>
        <taxon>Neisseriaceae</taxon>
        <taxon>Neisseria</taxon>
    </lineage>
</organism>
<evidence type="ECO:0000313" key="5">
    <source>
        <dbReference type="EMBL" id="MCS4534239.1"/>
    </source>
</evidence>
<protein>
    <submittedName>
        <fullName evidence="5">Phage tail tape measure protein</fullName>
    </submittedName>
</protein>
<dbReference type="PANTHER" id="PTHR37813:SF1">
    <property type="entry name" value="FELS-2 PROPHAGE PROTEIN"/>
    <property type="match status" value="1"/>
</dbReference>
<evidence type="ECO:0000313" key="6">
    <source>
        <dbReference type="Proteomes" id="UP001166947"/>
    </source>
</evidence>
<reference evidence="5" key="2">
    <citation type="journal article" date="2023" name="Curr. Microbiol.">
        <title>Neisseria montereyensis sp. nov., Isolated from Oropharynx of California Sea Lion (Zalophus californianus): Genomic, Phylogenetic, and Phenotypic Study.</title>
        <authorList>
            <person name="Volokhov D.V."/>
            <person name="Zagorodnyaya T.A."/>
            <person name="Furtak V.A."/>
            <person name="Nattanmai G."/>
            <person name="Randall L."/>
            <person name="Jose S."/>
            <person name="Gao Y."/>
            <person name="Gulland F.M."/>
            <person name="Eisenberg T."/>
            <person name="Delmonte P."/>
            <person name="Blom J."/>
            <person name="Mitchell K.K."/>
        </authorList>
    </citation>
    <scope>NUCLEOTIDE SEQUENCE</scope>
    <source>
        <strain evidence="5">CSL10203-ORH2</strain>
    </source>
</reference>
<dbReference type="RefSeq" id="WP_259292026.1">
    <property type="nucleotide sequence ID" value="NZ_JANUXW010000007.1"/>
</dbReference>
<feature type="domain" description="Phage tail tape measure protein" evidence="4">
    <location>
        <begin position="287"/>
        <end position="489"/>
    </location>
</feature>
<proteinExistence type="predicted"/>